<protein>
    <submittedName>
        <fullName evidence="1">Uncharacterized protein</fullName>
    </submittedName>
</protein>
<reference evidence="1" key="1">
    <citation type="submission" date="2014-09" db="EMBL/GenBank/DDBJ databases">
        <authorList>
            <person name="Magalhaes I.L.F."/>
            <person name="Oliveira U."/>
            <person name="Santos F.R."/>
            <person name="Vidigal T.H.D.A."/>
            <person name="Brescovit A.D."/>
            <person name="Santos A.J."/>
        </authorList>
    </citation>
    <scope>NUCLEOTIDE SEQUENCE</scope>
    <source>
        <tissue evidence="1">Shoot tissue taken approximately 20 cm above the soil surface</tissue>
    </source>
</reference>
<accession>A0A0A8YUF6</accession>
<organism evidence="1">
    <name type="scientific">Arundo donax</name>
    <name type="common">Giant reed</name>
    <name type="synonym">Donax arundinaceus</name>
    <dbReference type="NCBI Taxonomy" id="35708"/>
    <lineage>
        <taxon>Eukaryota</taxon>
        <taxon>Viridiplantae</taxon>
        <taxon>Streptophyta</taxon>
        <taxon>Embryophyta</taxon>
        <taxon>Tracheophyta</taxon>
        <taxon>Spermatophyta</taxon>
        <taxon>Magnoliopsida</taxon>
        <taxon>Liliopsida</taxon>
        <taxon>Poales</taxon>
        <taxon>Poaceae</taxon>
        <taxon>PACMAD clade</taxon>
        <taxon>Arundinoideae</taxon>
        <taxon>Arundineae</taxon>
        <taxon>Arundo</taxon>
    </lineage>
</organism>
<dbReference type="EMBL" id="GBRH01268847">
    <property type="protein sequence ID" value="JAD29048.1"/>
    <property type="molecule type" value="Transcribed_RNA"/>
</dbReference>
<reference evidence="1" key="2">
    <citation type="journal article" date="2015" name="Data Brief">
        <title>Shoot transcriptome of the giant reed, Arundo donax.</title>
        <authorList>
            <person name="Barrero R.A."/>
            <person name="Guerrero F.D."/>
            <person name="Moolhuijzen P."/>
            <person name="Goolsby J.A."/>
            <person name="Tidwell J."/>
            <person name="Bellgard S.E."/>
            <person name="Bellgard M.I."/>
        </authorList>
    </citation>
    <scope>NUCLEOTIDE SEQUENCE</scope>
    <source>
        <tissue evidence="1">Shoot tissue taken approximately 20 cm above the soil surface</tissue>
    </source>
</reference>
<proteinExistence type="predicted"/>
<name>A0A0A8YUF6_ARUDO</name>
<evidence type="ECO:0000313" key="1">
    <source>
        <dbReference type="EMBL" id="JAD29048.1"/>
    </source>
</evidence>
<dbReference type="AlphaFoldDB" id="A0A0A8YUF6"/>
<sequence>MIMLYLFTSPRGLTCSIY</sequence>